<dbReference type="Proteomes" id="UP000264800">
    <property type="component" value="Unplaced"/>
</dbReference>
<name>A0A3Q3EUJ7_KRYMA</name>
<dbReference type="GeneTree" id="ENSGT00940000178621"/>
<accession>A0A3Q3EUJ7</accession>
<organism evidence="1 2">
    <name type="scientific">Kryptolebias marmoratus</name>
    <name type="common">Mangrove killifish</name>
    <name type="synonym">Rivulus marmoratus</name>
    <dbReference type="NCBI Taxonomy" id="37003"/>
    <lineage>
        <taxon>Eukaryota</taxon>
        <taxon>Metazoa</taxon>
        <taxon>Chordata</taxon>
        <taxon>Craniata</taxon>
        <taxon>Vertebrata</taxon>
        <taxon>Euteleostomi</taxon>
        <taxon>Actinopterygii</taxon>
        <taxon>Neopterygii</taxon>
        <taxon>Teleostei</taxon>
        <taxon>Neoteleostei</taxon>
        <taxon>Acanthomorphata</taxon>
        <taxon>Ovalentaria</taxon>
        <taxon>Atherinomorphae</taxon>
        <taxon>Cyprinodontiformes</taxon>
        <taxon>Rivulidae</taxon>
        <taxon>Kryptolebias</taxon>
    </lineage>
</organism>
<sequence length="92" mass="10614">PVPHKRWYRPLIELSLVNMYAPNTDAPKFIKSLFKVILQHSTGLLLVGGDFNCILSQILDRLPTPKTPLSRMSRMLKYQIIETGIYCKHYPS</sequence>
<proteinExistence type="predicted"/>
<reference evidence="1" key="2">
    <citation type="submission" date="2025-09" db="UniProtKB">
        <authorList>
            <consortium name="Ensembl"/>
        </authorList>
    </citation>
    <scope>IDENTIFICATION</scope>
</reference>
<dbReference type="InterPro" id="IPR036691">
    <property type="entry name" value="Endo/exonu/phosph_ase_sf"/>
</dbReference>
<protein>
    <recommendedName>
        <fullName evidence="3">Endonuclease/exonuclease/phosphatase domain-containing protein</fullName>
    </recommendedName>
</protein>
<dbReference type="Ensembl" id="ENSKMAT00000005509.1">
    <property type="protein sequence ID" value="ENSKMAP00000005412.1"/>
    <property type="gene ID" value="ENSKMAG00000004094.1"/>
</dbReference>
<reference evidence="1" key="1">
    <citation type="submission" date="2025-08" db="UniProtKB">
        <authorList>
            <consortium name="Ensembl"/>
        </authorList>
    </citation>
    <scope>IDENTIFICATION</scope>
</reference>
<evidence type="ECO:0000313" key="2">
    <source>
        <dbReference type="Proteomes" id="UP000264800"/>
    </source>
</evidence>
<evidence type="ECO:0000313" key="1">
    <source>
        <dbReference type="Ensembl" id="ENSKMAP00000005412.1"/>
    </source>
</evidence>
<dbReference type="OMA" id="YAPNTDA"/>
<dbReference type="AlphaFoldDB" id="A0A3Q3EUJ7"/>
<evidence type="ECO:0008006" key="3">
    <source>
        <dbReference type="Google" id="ProtNLM"/>
    </source>
</evidence>
<dbReference type="SUPFAM" id="SSF56219">
    <property type="entry name" value="DNase I-like"/>
    <property type="match status" value="1"/>
</dbReference>
<keyword evidence="2" id="KW-1185">Reference proteome</keyword>
<dbReference type="Gene3D" id="3.60.10.10">
    <property type="entry name" value="Endonuclease/exonuclease/phosphatase"/>
    <property type="match status" value="1"/>
</dbReference>